<dbReference type="PRINTS" id="PR00344">
    <property type="entry name" value="BCTRLSENSOR"/>
</dbReference>
<evidence type="ECO:0000259" key="9">
    <source>
        <dbReference type="PROSITE" id="PS50109"/>
    </source>
</evidence>
<feature type="transmembrane region" description="Helical" evidence="8">
    <location>
        <begin position="127"/>
        <end position="146"/>
    </location>
</feature>
<keyword evidence="3" id="KW-0597">Phosphoprotein</keyword>
<organism evidence="10 11">
    <name type="scientific">Halotalea alkalilenta</name>
    <dbReference type="NCBI Taxonomy" id="376489"/>
    <lineage>
        <taxon>Bacteria</taxon>
        <taxon>Pseudomonadati</taxon>
        <taxon>Pseudomonadota</taxon>
        <taxon>Gammaproteobacteria</taxon>
        <taxon>Oceanospirillales</taxon>
        <taxon>Halomonadaceae</taxon>
        <taxon>Halotalea</taxon>
    </lineage>
</organism>
<keyword evidence="6 10" id="KW-0418">Kinase</keyword>
<dbReference type="Gene3D" id="3.30.565.10">
    <property type="entry name" value="Histidine kinase-like ATPase, C-terminal domain"/>
    <property type="match status" value="1"/>
</dbReference>
<evidence type="ECO:0000256" key="1">
    <source>
        <dbReference type="ARBA" id="ARBA00000085"/>
    </source>
</evidence>
<evidence type="ECO:0000256" key="5">
    <source>
        <dbReference type="ARBA" id="ARBA00022741"/>
    </source>
</evidence>
<dbReference type="KEGG" id="haa:A5892_12895"/>
<dbReference type="Pfam" id="PF25323">
    <property type="entry name" value="6TM_PilS"/>
    <property type="match status" value="1"/>
</dbReference>
<dbReference type="Proteomes" id="UP000077875">
    <property type="component" value="Chromosome"/>
</dbReference>
<protein>
    <recommendedName>
        <fullName evidence="2">histidine kinase</fullName>
        <ecNumber evidence="2">2.7.13.3</ecNumber>
    </recommendedName>
</protein>
<feature type="transmembrane region" description="Helical" evidence="8">
    <location>
        <begin position="158"/>
        <end position="180"/>
    </location>
</feature>
<evidence type="ECO:0000256" key="8">
    <source>
        <dbReference type="SAM" id="Phobius"/>
    </source>
</evidence>
<evidence type="ECO:0000313" key="10">
    <source>
        <dbReference type="EMBL" id="ANF58256.1"/>
    </source>
</evidence>
<dbReference type="PROSITE" id="PS50109">
    <property type="entry name" value="HIS_KIN"/>
    <property type="match status" value="1"/>
</dbReference>
<evidence type="ECO:0000256" key="4">
    <source>
        <dbReference type="ARBA" id="ARBA00022679"/>
    </source>
</evidence>
<evidence type="ECO:0000256" key="6">
    <source>
        <dbReference type="ARBA" id="ARBA00022777"/>
    </source>
</evidence>
<keyword evidence="11" id="KW-1185">Reference proteome</keyword>
<keyword evidence="4" id="KW-0808">Transferase</keyword>
<dbReference type="SMART" id="SM00387">
    <property type="entry name" value="HATPase_c"/>
    <property type="match status" value="1"/>
</dbReference>
<dbReference type="InterPro" id="IPR005467">
    <property type="entry name" value="His_kinase_dom"/>
</dbReference>
<feature type="transmembrane region" description="Helical" evidence="8">
    <location>
        <begin position="48"/>
        <end position="69"/>
    </location>
</feature>
<evidence type="ECO:0000256" key="3">
    <source>
        <dbReference type="ARBA" id="ARBA00022553"/>
    </source>
</evidence>
<dbReference type="EMBL" id="CP015243">
    <property type="protein sequence ID" value="ANF58256.1"/>
    <property type="molecule type" value="Genomic_DNA"/>
</dbReference>
<accession>A0A172YGM0</accession>
<dbReference type="SUPFAM" id="SSF55874">
    <property type="entry name" value="ATPase domain of HSP90 chaperone/DNA topoisomerase II/histidine kinase"/>
    <property type="match status" value="1"/>
</dbReference>
<keyword evidence="5" id="KW-0547">Nucleotide-binding</keyword>
<feature type="transmembrane region" description="Helical" evidence="8">
    <location>
        <begin position="21"/>
        <end position="42"/>
    </location>
</feature>
<dbReference type="CDD" id="cd00082">
    <property type="entry name" value="HisKA"/>
    <property type="match status" value="1"/>
</dbReference>
<dbReference type="RefSeq" id="WP_064123153.1">
    <property type="nucleotide sequence ID" value="NZ_CP015243.1"/>
</dbReference>
<keyword evidence="7" id="KW-0067">ATP-binding</keyword>
<dbReference type="AlphaFoldDB" id="A0A172YGM0"/>
<sequence length="422" mass="46642">MDPTQPPLSLSTPSQNLIRLTIMRGITWTGFLIAVITGIELLDFKLDVLLVISTILSMAAFNVATWWRLGRNRPVTAREYTYHLLIEIAGLTLVFYLTGGATNPVVTYLLVPVTIAAATLRWRDALLIASVAVLAYLLLMFFYLPVPELSREVRGLPFNLHIIGMGLNFLLCTVLVTFFISKMALALRRRDLTLSRTREAALRNEQVIAVASQAAGTAHELGTPLSTIAVVLSEMRAELKEHPALLQDIDLIKRQVETCKAHLRALAASAERKADGIEQLDAAAWFGAVINRWLVMRHDVSYHFEVEKGRPPQIEVDTTLDQAVMNLLNNAADANPDNIELRLYWDDERVYFEIRDYGPGVPLEIADQLGETFVSTKSKGMGIGLFLTHSTLDRFGGGVSLYNHHGGGTLTEVSLPIAGGIQ</sequence>
<dbReference type="GO" id="GO:0005886">
    <property type="term" value="C:plasma membrane"/>
    <property type="evidence" value="ECO:0007669"/>
    <property type="project" value="UniProtKB-SubCell"/>
</dbReference>
<gene>
    <name evidence="10" type="ORF">A5892_12895</name>
</gene>
<dbReference type="InterPro" id="IPR003594">
    <property type="entry name" value="HATPase_dom"/>
</dbReference>
<evidence type="ECO:0000313" key="11">
    <source>
        <dbReference type="Proteomes" id="UP000077875"/>
    </source>
</evidence>
<reference evidence="10 11" key="1">
    <citation type="submission" date="2016-04" db="EMBL/GenBank/DDBJ databases">
        <title>Complete Genome Sequence of Halotalea alkalilenta IHB B 13600.</title>
        <authorList>
            <person name="Swarnkar M.K."/>
            <person name="Sharma A."/>
            <person name="Kaushal K."/>
            <person name="Soni R."/>
            <person name="Rana S."/>
            <person name="Singh A.K."/>
            <person name="Gulati A."/>
        </authorList>
    </citation>
    <scope>NUCLEOTIDE SEQUENCE [LARGE SCALE GENOMIC DNA]</scope>
    <source>
        <strain evidence="10 11">IHB B 13600</strain>
    </source>
</reference>
<comment type="catalytic activity">
    <reaction evidence="1">
        <text>ATP + protein L-histidine = ADP + protein N-phospho-L-histidine.</text>
        <dbReference type="EC" id="2.7.13.3"/>
    </reaction>
</comment>
<name>A0A172YGM0_9GAMM</name>
<keyword evidence="8" id="KW-0812">Transmembrane</keyword>
<dbReference type="InterPro" id="IPR036890">
    <property type="entry name" value="HATPase_C_sf"/>
</dbReference>
<dbReference type="Pfam" id="PF02518">
    <property type="entry name" value="HATPase_c"/>
    <property type="match status" value="1"/>
</dbReference>
<evidence type="ECO:0000256" key="7">
    <source>
        <dbReference type="ARBA" id="ARBA00022840"/>
    </source>
</evidence>
<dbReference type="EC" id="2.7.13.3" evidence="2"/>
<dbReference type="Gene3D" id="1.10.287.130">
    <property type="match status" value="1"/>
</dbReference>
<feature type="domain" description="Histidine kinase" evidence="9">
    <location>
        <begin position="216"/>
        <end position="419"/>
    </location>
</feature>
<keyword evidence="8" id="KW-1133">Transmembrane helix</keyword>
<dbReference type="GO" id="GO:0005524">
    <property type="term" value="F:ATP binding"/>
    <property type="evidence" value="ECO:0007669"/>
    <property type="project" value="UniProtKB-KW"/>
</dbReference>
<dbReference type="PANTHER" id="PTHR44936:SF10">
    <property type="entry name" value="SENSOR PROTEIN RSTB"/>
    <property type="match status" value="1"/>
</dbReference>
<dbReference type="InterPro" id="IPR003661">
    <property type="entry name" value="HisK_dim/P_dom"/>
</dbReference>
<dbReference type="GO" id="GO:0000155">
    <property type="term" value="F:phosphorelay sensor kinase activity"/>
    <property type="evidence" value="ECO:0007669"/>
    <property type="project" value="InterPro"/>
</dbReference>
<dbReference type="PANTHER" id="PTHR44936">
    <property type="entry name" value="SENSOR PROTEIN CREC"/>
    <property type="match status" value="1"/>
</dbReference>
<dbReference type="InterPro" id="IPR004358">
    <property type="entry name" value="Sig_transdc_His_kin-like_C"/>
</dbReference>
<dbReference type="STRING" id="376489.A5892_12895"/>
<evidence type="ECO:0000256" key="2">
    <source>
        <dbReference type="ARBA" id="ARBA00012438"/>
    </source>
</evidence>
<keyword evidence="8" id="KW-0472">Membrane</keyword>
<dbReference type="InterPro" id="IPR050980">
    <property type="entry name" value="2C_sensor_his_kinase"/>
</dbReference>
<proteinExistence type="predicted"/>